<gene>
    <name evidence="1" type="ORF">CCMP2556_LOCUS37372</name>
</gene>
<dbReference type="Proteomes" id="UP001642484">
    <property type="component" value="Unassembled WGS sequence"/>
</dbReference>
<accession>A0ABP0PIJ9</accession>
<sequence>MYRWVQRNNKTLPVEIHKVPIPVRSSARRKTDQGRPWPVIYLSSWFKVAFQEPYGGFFFLAGQRLTELDEVKKTLSRFWSRYRGVEPNFVFPERPDLTIPFYVHGDEGRGYCKRPVLVVSAQPVFGWTSDDNANSKKTHACFMIDFDCFCASRHTFTTRLLYSLIPRERYAAEGLVFIAVHCRHFGAGAWELLLDRAFEDFSRWCVSNKKVSSIKEFSKEELKITSLQQYPRGLGKGSDAALVSKWIATVLEGMDENQVPEEYQNIFKVLKWGHASVSQFFKIIYCGKIWLTAHEGEQAVQHGWILLECYGALARLSWEAGLALWYIRPKCHMLAHVVLSG</sequence>
<reference evidence="1 2" key="1">
    <citation type="submission" date="2024-02" db="EMBL/GenBank/DDBJ databases">
        <authorList>
            <person name="Chen Y."/>
            <person name="Shah S."/>
            <person name="Dougan E. K."/>
            <person name="Thang M."/>
            <person name="Chan C."/>
        </authorList>
    </citation>
    <scope>NUCLEOTIDE SEQUENCE [LARGE SCALE GENOMIC DNA]</scope>
</reference>
<dbReference type="EMBL" id="CAXAMN010023199">
    <property type="protein sequence ID" value="CAK9075840.1"/>
    <property type="molecule type" value="Genomic_DNA"/>
</dbReference>
<evidence type="ECO:0000313" key="1">
    <source>
        <dbReference type="EMBL" id="CAK9075840.1"/>
    </source>
</evidence>
<comment type="caution">
    <text evidence="1">The sequence shown here is derived from an EMBL/GenBank/DDBJ whole genome shotgun (WGS) entry which is preliminary data.</text>
</comment>
<organism evidence="1 2">
    <name type="scientific">Durusdinium trenchii</name>
    <dbReference type="NCBI Taxonomy" id="1381693"/>
    <lineage>
        <taxon>Eukaryota</taxon>
        <taxon>Sar</taxon>
        <taxon>Alveolata</taxon>
        <taxon>Dinophyceae</taxon>
        <taxon>Suessiales</taxon>
        <taxon>Symbiodiniaceae</taxon>
        <taxon>Durusdinium</taxon>
    </lineage>
</organism>
<keyword evidence="2" id="KW-1185">Reference proteome</keyword>
<proteinExistence type="predicted"/>
<protein>
    <submittedName>
        <fullName evidence="1">Uncharacterized protein</fullName>
    </submittedName>
</protein>
<name>A0ABP0PIJ9_9DINO</name>
<evidence type="ECO:0000313" key="2">
    <source>
        <dbReference type="Proteomes" id="UP001642484"/>
    </source>
</evidence>